<dbReference type="EMBL" id="CP139558">
    <property type="protein sequence ID" value="WPU96531.1"/>
    <property type="molecule type" value="Genomic_DNA"/>
</dbReference>
<accession>A0ABZ0TUV1</accession>
<keyword evidence="2" id="KW-1185">Reference proteome</keyword>
<gene>
    <name evidence="1" type="ORF">SNE25_13485</name>
</gene>
<protein>
    <submittedName>
        <fullName evidence="1">Uncharacterized protein</fullName>
    </submittedName>
</protein>
<name>A0ABZ0TUV1_9SPHI</name>
<evidence type="ECO:0000313" key="1">
    <source>
        <dbReference type="EMBL" id="WPU96531.1"/>
    </source>
</evidence>
<dbReference type="RefSeq" id="WP_321565625.1">
    <property type="nucleotide sequence ID" value="NZ_CP139558.1"/>
</dbReference>
<proteinExistence type="predicted"/>
<dbReference type="Proteomes" id="UP001324380">
    <property type="component" value="Chromosome"/>
</dbReference>
<reference evidence="1 2" key="1">
    <citation type="submission" date="2023-11" db="EMBL/GenBank/DDBJ databases">
        <title>Analysis of the Genomes of Mucilaginibacter gossypii cycad 4 and M. sabulilitoris SNA2: microbes with the potential for plant growth promotion.</title>
        <authorList>
            <person name="Hirsch A.M."/>
            <person name="Humm E."/>
            <person name="Rubbi M."/>
            <person name="Del Vecchio G."/>
            <person name="Ha S.M."/>
            <person name="Pellegrini M."/>
            <person name="Gunsalus R.P."/>
        </authorList>
    </citation>
    <scope>NUCLEOTIDE SEQUENCE [LARGE SCALE GENOMIC DNA]</scope>
    <source>
        <strain evidence="1 2">SNA2</strain>
    </source>
</reference>
<evidence type="ECO:0000313" key="2">
    <source>
        <dbReference type="Proteomes" id="UP001324380"/>
    </source>
</evidence>
<organism evidence="1 2">
    <name type="scientific">Mucilaginibacter sabulilitoris</name>
    <dbReference type="NCBI Taxonomy" id="1173583"/>
    <lineage>
        <taxon>Bacteria</taxon>
        <taxon>Pseudomonadati</taxon>
        <taxon>Bacteroidota</taxon>
        <taxon>Sphingobacteriia</taxon>
        <taxon>Sphingobacteriales</taxon>
        <taxon>Sphingobacteriaceae</taxon>
        <taxon>Mucilaginibacter</taxon>
    </lineage>
</organism>
<sequence>MEPFTVTIDEVNYQVSLHSAFPKLFDVFNQHINYIIGKTDAGNWVYIKHEPVSAFIPIEQIGEAIDEHIAEY</sequence>